<dbReference type="InterPro" id="IPR023211">
    <property type="entry name" value="DNA_pol_palm_dom_sf"/>
</dbReference>
<dbReference type="GO" id="GO:0005634">
    <property type="term" value="C:nucleus"/>
    <property type="evidence" value="ECO:0007669"/>
    <property type="project" value="TreeGrafter"/>
</dbReference>
<proteinExistence type="inferred from homology"/>
<dbReference type="Proteomes" id="UP000030693">
    <property type="component" value="Unassembled WGS sequence"/>
</dbReference>
<dbReference type="PRINTS" id="PR00106">
    <property type="entry name" value="DNAPOLB"/>
</dbReference>
<dbReference type="eggNOG" id="KOG0968">
    <property type="taxonomic scope" value="Eukaryota"/>
</dbReference>
<dbReference type="InterPro" id="IPR012337">
    <property type="entry name" value="RNaseH-like_sf"/>
</dbReference>
<gene>
    <name evidence="11" type="ORF">H696_00182</name>
</gene>
<dbReference type="InterPro" id="IPR056435">
    <property type="entry name" value="DPOD/Z_N"/>
</dbReference>
<dbReference type="Gene3D" id="1.10.132.60">
    <property type="entry name" value="DNA polymerase family B, C-terminal domain"/>
    <property type="match status" value="1"/>
</dbReference>
<feature type="region of interest" description="Disordered" evidence="8">
    <location>
        <begin position="1321"/>
        <end position="1340"/>
    </location>
</feature>
<name>A0A058ZF58_FONAL</name>
<accession>A0A058ZF58</accession>
<feature type="region of interest" description="Disordered" evidence="8">
    <location>
        <begin position="279"/>
        <end position="315"/>
    </location>
</feature>
<dbReference type="Gene3D" id="3.90.1600.10">
    <property type="entry name" value="Palm domain of DNA polymerase"/>
    <property type="match status" value="1"/>
</dbReference>
<feature type="domain" description="DNA-directed DNA polymerase family B multifunctional" evidence="9">
    <location>
        <begin position="1075"/>
        <end position="1582"/>
    </location>
</feature>
<dbReference type="GO" id="GO:0046872">
    <property type="term" value="F:metal ion binding"/>
    <property type="evidence" value="ECO:0007669"/>
    <property type="project" value="UniProtKB-KW"/>
</dbReference>
<evidence type="ECO:0000313" key="12">
    <source>
        <dbReference type="Proteomes" id="UP000030693"/>
    </source>
</evidence>
<evidence type="ECO:0000259" key="10">
    <source>
        <dbReference type="Pfam" id="PF24055"/>
    </source>
</evidence>
<dbReference type="EC" id="2.7.7.7" evidence="7"/>
<feature type="region of interest" description="Disordered" evidence="8">
    <location>
        <begin position="1030"/>
        <end position="1070"/>
    </location>
</feature>
<evidence type="ECO:0000256" key="5">
    <source>
        <dbReference type="ARBA" id="ARBA00022932"/>
    </source>
</evidence>
<comment type="similarity">
    <text evidence="1 7">Belongs to the DNA polymerase type-B family.</text>
</comment>
<protein>
    <recommendedName>
        <fullName evidence="7">DNA polymerase</fullName>
        <ecNumber evidence="7">2.7.7.7</ecNumber>
    </recommendedName>
</protein>
<dbReference type="SUPFAM" id="SSF56672">
    <property type="entry name" value="DNA/RNA polymerases"/>
    <property type="match status" value="1"/>
</dbReference>
<feature type="region of interest" description="Disordered" evidence="8">
    <location>
        <begin position="329"/>
        <end position="382"/>
    </location>
</feature>
<keyword evidence="7" id="KW-0235">DNA replication</keyword>
<reference evidence="11" key="1">
    <citation type="submission" date="2013-04" db="EMBL/GenBank/DDBJ databases">
        <title>The Genome Sequence of Fonticula alba ATCC 38817.</title>
        <authorList>
            <consortium name="The Broad Institute Genomics Platform"/>
            <person name="Russ C."/>
            <person name="Cuomo C."/>
            <person name="Burger G."/>
            <person name="Gray M.W."/>
            <person name="Holland P.W.H."/>
            <person name="King N."/>
            <person name="Lang F.B.F."/>
            <person name="Roger A.J."/>
            <person name="Ruiz-Trillo I."/>
            <person name="Brown M."/>
            <person name="Walker B."/>
            <person name="Young S."/>
            <person name="Zeng Q."/>
            <person name="Gargeya S."/>
            <person name="Fitzgerald M."/>
            <person name="Haas B."/>
            <person name="Abouelleil A."/>
            <person name="Allen A.W."/>
            <person name="Alvarado L."/>
            <person name="Arachchi H.M."/>
            <person name="Berlin A.M."/>
            <person name="Chapman S.B."/>
            <person name="Gainer-Dewar J."/>
            <person name="Goldberg J."/>
            <person name="Griggs A."/>
            <person name="Gujja S."/>
            <person name="Hansen M."/>
            <person name="Howarth C."/>
            <person name="Imamovic A."/>
            <person name="Ireland A."/>
            <person name="Larimer J."/>
            <person name="McCowan C."/>
            <person name="Murphy C."/>
            <person name="Pearson M."/>
            <person name="Poon T.W."/>
            <person name="Priest M."/>
            <person name="Roberts A."/>
            <person name="Saif S."/>
            <person name="Shea T."/>
            <person name="Sisk P."/>
            <person name="Sykes S."/>
            <person name="Wortman J."/>
            <person name="Nusbaum C."/>
            <person name="Birren B."/>
        </authorList>
    </citation>
    <scope>NUCLEOTIDE SEQUENCE [LARGE SCALE GENOMIC DNA]</scope>
    <source>
        <strain evidence="11">ATCC 38817</strain>
    </source>
</reference>
<dbReference type="GO" id="GO:0006260">
    <property type="term" value="P:DNA replication"/>
    <property type="evidence" value="ECO:0007669"/>
    <property type="project" value="UniProtKB-KW"/>
</dbReference>
<keyword evidence="7" id="KW-0238">DNA-binding</keyword>
<evidence type="ECO:0000256" key="4">
    <source>
        <dbReference type="ARBA" id="ARBA00022723"/>
    </source>
</evidence>
<dbReference type="GO" id="GO:0003677">
    <property type="term" value="F:DNA binding"/>
    <property type="evidence" value="ECO:0007669"/>
    <property type="project" value="UniProtKB-KW"/>
</dbReference>
<keyword evidence="12" id="KW-1185">Reference proteome</keyword>
<dbReference type="Gene3D" id="1.10.287.690">
    <property type="entry name" value="Helix hairpin bin"/>
    <property type="match status" value="1"/>
</dbReference>
<dbReference type="GeneID" id="20524907"/>
<feature type="compositionally biased region" description="Polar residues" evidence="8">
    <location>
        <begin position="349"/>
        <end position="358"/>
    </location>
</feature>
<dbReference type="SUPFAM" id="SSF53098">
    <property type="entry name" value="Ribonuclease H-like"/>
    <property type="match status" value="1"/>
</dbReference>
<keyword evidence="3 7" id="KW-0548">Nucleotidyltransferase</keyword>
<evidence type="ECO:0000256" key="8">
    <source>
        <dbReference type="SAM" id="MobiDB-lite"/>
    </source>
</evidence>
<dbReference type="GO" id="GO:0003887">
    <property type="term" value="F:DNA-directed DNA polymerase activity"/>
    <property type="evidence" value="ECO:0007669"/>
    <property type="project" value="UniProtKB-KW"/>
</dbReference>
<dbReference type="EMBL" id="KB932201">
    <property type="protein sequence ID" value="KCV72591.1"/>
    <property type="molecule type" value="Genomic_DNA"/>
</dbReference>
<evidence type="ECO:0000256" key="3">
    <source>
        <dbReference type="ARBA" id="ARBA00022695"/>
    </source>
</evidence>
<evidence type="ECO:0000313" key="11">
    <source>
        <dbReference type="EMBL" id="KCV72591.1"/>
    </source>
</evidence>
<evidence type="ECO:0000256" key="6">
    <source>
        <dbReference type="ARBA" id="ARBA00049244"/>
    </source>
</evidence>
<dbReference type="InterPro" id="IPR042087">
    <property type="entry name" value="DNA_pol_B_thumb"/>
</dbReference>
<dbReference type="Pfam" id="PF00136">
    <property type="entry name" value="DNA_pol_B"/>
    <property type="match status" value="1"/>
</dbReference>
<dbReference type="InterPro" id="IPR017964">
    <property type="entry name" value="DNA-dir_DNA_pol_B_CS"/>
</dbReference>
<dbReference type="GO" id="GO:0000724">
    <property type="term" value="P:double-strand break repair via homologous recombination"/>
    <property type="evidence" value="ECO:0007669"/>
    <property type="project" value="TreeGrafter"/>
</dbReference>
<dbReference type="PANTHER" id="PTHR45812">
    <property type="entry name" value="DNA POLYMERASE ZETA CATALYTIC SUBUNIT"/>
    <property type="match status" value="1"/>
</dbReference>
<dbReference type="InterPro" id="IPR006134">
    <property type="entry name" value="DNA-dir_DNA_pol_B_multi_dom"/>
</dbReference>
<dbReference type="STRING" id="691883.A0A058ZF58"/>
<evidence type="ECO:0000256" key="2">
    <source>
        <dbReference type="ARBA" id="ARBA00022679"/>
    </source>
</evidence>
<dbReference type="GO" id="GO:0016035">
    <property type="term" value="C:zeta DNA polymerase complex"/>
    <property type="evidence" value="ECO:0007669"/>
    <property type="project" value="InterPro"/>
</dbReference>
<dbReference type="InterPro" id="IPR043502">
    <property type="entry name" value="DNA/RNA_pol_sf"/>
</dbReference>
<dbReference type="InterPro" id="IPR036397">
    <property type="entry name" value="RNaseH_sf"/>
</dbReference>
<comment type="catalytic activity">
    <reaction evidence="6 7">
        <text>DNA(n) + a 2'-deoxyribonucleoside 5'-triphosphate = DNA(n+1) + diphosphate</text>
        <dbReference type="Rhea" id="RHEA:22508"/>
        <dbReference type="Rhea" id="RHEA-COMP:17339"/>
        <dbReference type="Rhea" id="RHEA-COMP:17340"/>
        <dbReference type="ChEBI" id="CHEBI:33019"/>
        <dbReference type="ChEBI" id="CHEBI:61560"/>
        <dbReference type="ChEBI" id="CHEBI:173112"/>
        <dbReference type="EC" id="2.7.7.7"/>
    </reaction>
</comment>
<dbReference type="GO" id="GO:0000166">
    <property type="term" value="F:nucleotide binding"/>
    <property type="evidence" value="ECO:0007669"/>
    <property type="project" value="InterPro"/>
</dbReference>
<organism evidence="11">
    <name type="scientific">Fonticula alba</name>
    <name type="common">Slime mold</name>
    <dbReference type="NCBI Taxonomy" id="691883"/>
    <lineage>
        <taxon>Eukaryota</taxon>
        <taxon>Rotosphaerida</taxon>
        <taxon>Fonticulaceae</taxon>
        <taxon>Fonticula</taxon>
    </lineage>
</organism>
<keyword evidence="2 7" id="KW-0808">Transferase</keyword>
<dbReference type="InterPro" id="IPR006172">
    <property type="entry name" value="DNA-dir_DNA_pol_B"/>
</dbReference>
<sequence length="1817" mass="192954">MVESAMLQIRVLAVDYILSPCSSPEPVAAEVCSSASSAGRLPVVRLFGRVMGLRDVRQSPDDPPSSTDPVLGASICILVHGYLPYFYVPYEMPGSGAPAEEEPSILDSDATHRHIGEFMHTCNEAMRALATRQQGPAGRRSSAEPLPAVHAVHIVRGFSFYGFHHRASLFMKIFMVDPRLVAGLAVLLSSGAIPPGRMQPFEAHMDFVSRFHLDASIAGGGPVEFPLRRLQIRRGGDLVKRPGARRSPWRPETHCALEMDCWFGDIHPVAMEIVSAQPIGTGGRLEPGSATPTQRLSGAERHAVGQRWHGSRPPEASQLLRDLLKPGAEHAGEEEQPAASLRLPESPCMSDTSQSQLEDTFAGGGPNSGPGPSSTMSASFAGSMPATPFAPGCPGRPGQVLFTVEASAPKSAAPSSMVDMAAVARVHEGLSQSVRQPVDSTGIPPNELSQVEVMSLLDALTCLLGTADGGTSLPFASVSSTSSRSPTERLSPSTGQAGAIALPVLAPTRRAIQHPTPATALLPVATSQPSPVAVDGCLPPAHYFSDARDQAATRRLGPLLPFHQRQRHPICPRRYPAAIGRSPAVLALPRRGLARRHPVPASSSGPRAAMAPSLAARADTLSRSFRWIDPLVSALAARSASDAGLAAVPGTSPADGPATGALLVDTATGCLLVNVEIIVDMRDSPPGQHIAPDPHIHRLRGFLVTAVGCSLVAPARSMGDTPISSVLLADDLAAAQCVNLRPAHPHHGLAFRLVRPTPALTADQVEVHLLRGFVAHIRQLDPDLLCFFGDRVQMLGPGAGFGWACERAWARFGLNLPNELARGPAGPVSQTPLPWSSPMPGAQRVPFPRLADVRVAGRLLLDVQRLVARDTDRLALRDYSLSAATLHHLSVRLPALPPWVLCRLPLAAAGAALLQRSHAVVALLLMTGALSDAAELARTLGTPLAAMCQHTPRGSQYRVEAVLTRAMRMVPPRSPPTGLATEPPASEGYLMPTFRLADVRRLRAPDAGPLVLLPARRLFSFSPVRANLPTGADLATPAHPPSSSDEDTDEDGRESKGVRTPGTMPPVIDSTRWDDAPVAVLDFRSLYPSVAIAYNYCYSTCLGRLDDLPKPLSQEPTEIAFGCGTLRTPPPGLLRDLMDAGALHISPTGVLFAAPAYRRGVLPVLLASLLQARQRVRRRMRVAPGPEYARLDARQRALKMVANLVYGYTGARATGRAPCTDVADAIVGAGRWHLDTLVGQLPGRFPEARVLYGDTDSVFVLAGGGPAGGSPAARLRRAMRLGARIEARVSRELPAPMRLVHEKVYWPCALVARKRYAGRRFDPGPPSATDGTSGLPAGSLESRGLETIRRDACPAAGRILHTVLCWLFAMPNDGGFTGAAIAGVPACASAPLRMCPTCDLPLKPVFGRVLPPVVAYWCVCATGPGGAGQLDLSDLRRLVAEELTRLAGFARSPRQSGYSLHDFSLAQRLRPGRAGACRLPGPSSAARQRLLAADPRAAPALGDRFPVVILRAPGPGSPRDFARLYGTSSAPGRRGDLPLAAGPIASRAMPLDRALRHADHFGGVDMTYYIERCLLPPLARILSLVGVGACLSAASGLLFVCCMVLRHFDADIFAWYSAVPRPVVLAPPVGQARRQGTPGQRPLMHSVLAFIATGQCAGGCGETTTTARGLCGSCSPGAPGSAGRQLRAASRYAMAQRRADRVAAEFRTAQARCRDCMGLCLSPSQEARLFMGGLLQEEMRIPSAGRRPWVDLACEAEAQPGRPVPLMSSPASVPGLIECLNTECAFLYEAQALLDQLQDSLDRARELWRCAAAFEVA</sequence>
<dbReference type="InterPro" id="IPR030559">
    <property type="entry name" value="PolZ_Rev3"/>
</dbReference>
<dbReference type="GO" id="GO:0042276">
    <property type="term" value="P:error-prone translesion synthesis"/>
    <property type="evidence" value="ECO:0007669"/>
    <property type="project" value="TreeGrafter"/>
</dbReference>
<keyword evidence="4" id="KW-0479">Metal-binding</keyword>
<dbReference type="RefSeq" id="XP_009492298.1">
    <property type="nucleotide sequence ID" value="XM_009494023.1"/>
</dbReference>
<evidence type="ECO:0000256" key="1">
    <source>
        <dbReference type="ARBA" id="ARBA00005755"/>
    </source>
</evidence>
<keyword evidence="5 7" id="KW-0239">DNA-directed DNA polymerase</keyword>
<dbReference type="SMART" id="SM00486">
    <property type="entry name" value="POLBc"/>
    <property type="match status" value="1"/>
</dbReference>
<dbReference type="PROSITE" id="PS00116">
    <property type="entry name" value="DNA_POLYMERASE_B"/>
    <property type="match status" value="1"/>
</dbReference>
<feature type="domain" description="DNA polymerase delta/zeta catalytic subunit N-terminal" evidence="10">
    <location>
        <begin position="81"/>
        <end position="181"/>
    </location>
</feature>
<dbReference type="Pfam" id="PF24055">
    <property type="entry name" value="POL3_N"/>
    <property type="match status" value="1"/>
</dbReference>
<dbReference type="OrthoDB" id="2414538at2759"/>
<dbReference type="Gene3D" id="3.30.420.10">
    <property type="entry name" value="Ribonuclease H-like superfamily/Ribonuclease H"/>
    <property type="match status" value="1"/>
</dbReference>
<evidence type="ECO:0000256" key="7">
    <source>
        <dbReference type="RuleBase" id="RU000442"/>
    </source>
</evidence>
<dbReference type="Gene3D" id="3.30.342.10">
    <property type="entry name" value="DNA Polymerase, chain B, domain 1"/>
    <property type="match status" value="1"/>
</dbReference>
<dbReference type="PANTHER" id="PTHR45812:SF1">
    <property type="entry name" value="DNA POLYMERASE ZETA CATALYTIC SUBUNIT"/>
    <property type="match status" value="1"/>
</dbReference>
<evidence type="ECO:0000259" key="9">
    <source>
        <dbReference type="Pfam" id="PF00136"/>
    </source>
</evidence>